<keyword evidence="2" id="KW-0732">Signal</keyword>
<name>A0A8H2WXJ3_9AGAM</name>
<dbReference type="Proteomes" id="UP000663841">
    <property type="component" value="Unassembled WGS sequence"/>
</dbReference>
<feature type="signal peptide" evidence="2">
    <location>
        <begin position="1"/>
        <end position="22"/>
    </location>
</feature>
<dbReference type="Pfam" id="PF01419">
    <property type="entry name" value="Jacalin"/>
    <property type="match status" value="1"/>
</dbReference>
<dbReference type="Pfam" id="PF22669">
    <property type="entry name" value="Exo_endo_phos2"/>
    <property type="match status" value="1"/>
</dbReference>
<gene>
    <name evidence="4" type="ORF">RDB_LOCUS13254</name>
</gene>
<dbReference type="SUPFAM" id="SSF56219">
    <property type="entry name" value="DNase I-like"/>
    <property type="match status" value="1"/>
</dbReference>
<dbReference type="AlphaFoldDB" id="A0A8H2WXJ3"/>
<proteinExistence type="predicted"/>
<feature type="chain" id="PRO_5034592574" description="Jacalin-type lectin domain-containing protein" evidence="2">
    <location>
        <begin position="23"/>
        <end position="598"/>
    </location>
</feature>
<evidence type="ECO:0000313" key="4">
    <source>
        <dbReference type="EMBL" id="CAE6405500.1"/>
    </source>
</evidence>
<evidence type="ECO:0000313" key="5">
    <source>
        <dbReference type="Proteomes" id="UP000663841"/>
    </source>
</evidence>
<feature type="domain" description="Jacalin-type lectin" evidence="3">
    <location>
        <begin position="300"/>
        <end position="444"/>
    </location>
</feature>
<reference evidence="4" key="1">
    <citation type="submission" date="2021-01" db="EMBL/GenBank/DDBJ databases">
        <authorList>
            <person name="Kaushik A."/>
        </authorList>
    </citation>
    <scope>NUCLEOTIDE SEQUENCE</scope>
    <source>
        <strain evidence="4">AG3-T5</strain>
    </source>
</reference>
<organism evidence="4 5">
    <name type="scientific">Rhizoctonia solani</name>
    <dbReference type="NCBI Taxonomy" id="456999"/>
    <lineage>
        <taxon>Eukaryota</taxon>
        <taxon>Fungi</taxon>
        <taxon>Dikarya</taxon>
        <taxon>Basidiomycota</taxon>
        <taxon>Agaricomycotina</taxon>
        <taxon>Agaricomycetes</taxon>
        <taxon>Cantharellales</taxon>
        <taxon>Ceratobasidiaceae</taxon>
        <taxon>Rhizoctonia</taxon>
    </lineage>
</organism>
<accession>A0A8H2WXJ3</accession>
<dbReference type="EMBL" id="CAJMWW010000051">
    <property type="protein sequence ID" value="CAE6405500.1"/>
    <property type="molecule type" value="Genomic_DNA"/>
</dbReference>
<feature type="compositionally biased region" description="Acidic residues" evidence="1">
    <location>
        <begin position="578"/>
        <end position="598"/>
    </location>
</feature>
<sequence length="598" mass="67042">MLCRSFSLFAAGFLYFVTVASPTEQDVAPTTNFNVLTMNVAGLPASYDPCGAPDNDKEMNTMYIGKILSQYKYGIINVQEDVRYHATLYAYDQHQYRTINTGDIKVSSGLNTLSDFSFVGFSSKTWDDCNSASKHDFDCNARKGFTFMRVRMEEGVYIDMINLHNNAGTGPHDYNMRCWNIEQVIDFIHTHSTGNAVIVFGNTNSLYTRPIDCVRRFTTQSGLKDAWVQSIGGILPVPGDVNTYRREVVNKVFYRGSAVINLNSTGFFYDTSRFLSPEGNLLMNHDPVRVEFGYSLTDGLRQSNLFGGPGGYWFNDLLSLPAAPKLASITLRGGHRLDGLTFSLTGQDQSKYEFKHGGTGGDPHSISLDSDEHIVSVKICWGKKKVHTTRIFFAKMTTSKGRIIQAGKETENCDFAFAPAGYGVVGAYGQDGKEMDQLGFGWVSHCSLLQGRLAAKEDQTREKRGRTGQERLMGDGLPRALSHGEFYEERAHRSQIAVAEEIERQRKATENTRIKDMKEKWKLAETARKKQNADAMRMPRLKPPPKLPSPPKPWLYASEQAEDIEANDRTGHKVNQIVEDEDKDGESEEESDSQLDEE</sequence>
<evidence type="ECO:0000259" key="3">
    <source>
        <dbReference type="PROSITE" id="PS51752"/>
    </source>
</evidence>
<dbReference type="InterPro" id="IPR001229">
    <property type="entry name" value="Jacalin-like_lectin_dom"/>
</dbReference>
<dbReference type="PROSITE" id="PS51752">
    <property type="entry name" value="JACALIN_LECTIN"/>
    <property type="match status" value="1"/>
</dbReference>
<dbReference type="InterPro" id="IPR000300">
    <property type="entry name" value="IPPc"/>
</dbReference>
<dbReference type="SUPFAM" id="SSF51101">
    <property type="entry name" value="Mannose-binding lectins"/>
    <property type="match status" value="1"/>
</dbReference>
<dbReference type="InterPro" id="IPR036404">
    <property type="entry name" value="Jacalin-like_lectin_dom_sf"/>
</dbReference>
<dbReference type="Gene3D" id="2.100.10.30">
    <property type="entry name" value="Jacalin-like lectin domain"/>
    <property type="match status" value="1"/>
</dbReference>
<comment type="caution">
    <text evidence="4">The sequence shown here is derived from an EMBL/GenBank/DDBJ whole genome shotgun (WGS) entry which is preliminary data.</text>
</comment>
<feature type="region of interest" description="Disordered" evidence="1">
    <location>
        <begin position="528"/>
        <end position="598"/>
    </location>
</feature>
<feature type="compositionally biased region" description="Basic and acidic residues" evidence="1">
    <location>
        <begin position="457"/>
        <end position="473"/>
    </location>
</feature>
<dbReference type="InterPro" id="IPR036691">
    <property type="entry name" value="Endo/exonu/phosph_ase_sf"/>
</dbReference>
<evidence type="ECO:0000256" key="1">
    <source>
        <dbReference type="SAM" id="MobiDB-lite"/>
    </source>
</evidence>
<dbReference type="GO" id="GO:0046856">
    <property type="term" value="P:phosphatidylinositol dephosphorylation"/>
    <property type="evidence" value="ECO:0007669"/>
    <property type="project" value="InterPro"/>
</dbReference>
<feature type="compositionally biased region" description="Pro residues" evidence="1">
    <location>
        <begin position="541"/>
        <end position="553"/>
    </location>
</feature>
<evidence type="ECO:0000256" key="2">
    <source>
        <dbReference type="SAM" id="SignalP"/>
    </source>
</evidence>
<feature type="region of interest" description="Disordered" evidence="1">
    <location>
        <begin position="457"/>
        <end position="477"/>
    </location>
</feature>
<dbReference type="Gene3D" id="3.60.10.10">
    <property type="entry name" value="Endonuclease/exonuclease/phosphatase"/>
    <property type="match status" value="1"/>
</dbReference>
<dbReference type="SMART" id="SM00915">
    <property type="entry name" value="Jacalin"/>
    <property type="match status" value="1"/>
</dbReference>
<dbReference type="GO" id="GO:0016791">
    <property type="term" value="F:phosphatase activity"/>
    <property type="evidence" value="ECO:0007669"/>
    <property type="project" value="InterPro"/>
</dbReference>
<protein>
    <recommendedName>
        <fullName evidence="3">Jacalin-type lectin domain-containing protein</fullName>
    </recommendedName>
</protein>